<sequence>MIRRSTAARGLALAAVLSVGLAACSTSGSGDGEGEGSAEPLVVGTILPITGSLAYLGPPEVAGVGLAIDDINAAGGVLGNDVTLESGDSGDSTDMSVSTNTATDLIGKGVQVAIGAASSSVSQNVVDQFTEAGVLQISPANTATELSGVSDLFTRTAPPDTVQGAALGSLVLDGGHQKVAFLVQNETYGTGLRDNVQKSIEAGGAEAVYGGTGSGEEFAPGETNFSSIVTDALAAKPDAIVILAFEETKAAVAELVSQGWDFDGTTYLCDGNTADYSKDFDPGTLKGVVGTIPGADPAQEFKDEASAWYEESEGSPLTDYAYAAESYDAVILAALAAVKAESTSGTDIAAAIRSVSGADGGTEVTTFEEGVKALEAGDDIHYKGVSGIGPINEDNDPSSAFIGVYNYADDNTLVFDRAIEGKVEG</sequence>
<keyword evidence="4" id="KW-0029">Amino-acid transport</keyword>
<reference evidence="7 8" key="1">
    <citation type="submission" date="2024-10" db="EMBL/GenBank/DDBJ databases">
        <title>The Natural Products Discovery Center: Release of the First 8490 Sequenced Strains for Exploring Actinobacteria Biosynthetic Diversity.</title>
        <authorList>
            <person name="Kalkreuter E."/>
            <person name="Kautsar S.A."/>
            <person name="Yang D."/>
            <person name="Bader C.D."/>
            <person name="Teijaro C.N."/>
            <person name="Fluegel L."/>
            <person name="Davis C.M."/>
            <person name="Simpson J.R."/>
            <person name="Lauterbach L."/>
            <person name="Steele A.D."/>
            <person name="Gui C."/>
            <person name="Meng S."/>
            <person name="Li G."/>
            <person name="Viehrig K."/>
            <person name="Ye F."/>
            <person name="Su P."/>
            <person name="Kiefer A.F."/>
            <person name="Nichols A."/>
            <person name="Cepeda A.J."/>
            <person name="Yan W."/>
            <person name="Fan B."/>
            <person name="Jiang Y."/>
            <person name="Adhikari A."/>
            <person name="Zheng C.-J."/>
            <person name="Schuster L."/>
            <person name="Cowan T.M."/>
            <person name="Smanski M.J."/>
            <person name="Chevrette M.G."/>
            <person name="De Carvalho L.P.S."/>
            <person name="Shen B."/>
        </authorList>
    </citation>
    <scope>NUCLEOTIDE SEQUENCE [LARGE SCALE GENOMIC DNA]</scope>
    <source>
        <strain evidence="7 8">NPDC019481</strain>
    </source>
</reference>
<comment type="caution">
    <text evidence="7">The sequence shown here is derived from an EMBL/GenBank/DDBJ whole genome shotgun (WGS) entry which is preliminary data.</text>
</comment>
<dbReference type="Gene3D" id="3.40.50.2300">
    <property type="match status" value="2"/>
</dbReference>
<dbReference type="EMBL" id="JBIRYI010000005">
    <property type="protein sequence ID" value="MFI2487321.1"/>
    <property type="molecule type" value="Genomic_DNA"/>
</dbReference>
<dbReference type="PRINTS" id="PR00337">
    <property type="entry name" value="LEUILEVALBP"/>
</dbReference>
<dbReference type="InterPro" id="IPR000709">
    <property type="entry name" value="Leu_Ile_Val-bd"/>
</dbReference>
<name>A0ABW7XIJ0_9MICO</name>
<evidence type="ECO:0000313" key="8">
    <source>
        <dbReference type="Proteomes" id="UP001611580"/>
    </source>
</evidence>
<accession>A0ABW7XIJ0</accession>
<evidence type="ECO:0000256" key="5">
    <source>
        <dbReference type="SAM" id="SignalP"/>
    </source>
</evidence>
<protein>
    <submittedName>
        <fullName evidence="7">ABC transporter substrate-binding protein</fullName>
    </submittedName>
</protein>
<feature type="signal peptide" evidence="5">
    <location>
        <begin position="1"/>
        <end position="22"/>
    </location>
</feature>
<dbReference type="InterPro" id="IPR051010">
    <property type="entry name" value="BCAA_transport"/>
</dbReference>
<evidence type="ECO:0000256" key="1">
    <source>
        <dbReference type="ARBA" id="ARBA00010062"/>
    </source>
</evidence>
<evidence type="ECO:0000256" key="2">
    <source>
        <dbReference type="ARBA" id="ARBA00022448"/>
    </source>
</evidence>
<feature type="chain" id="PRO_5047110218" evidence="5">
    <location>
        <begin position="23"/>
        <end position="425"/>
    </location>
</feature>
<organism evidence="7 8">
    <name type="scientific">Promicromonospora kroppenstedtii</name>
    <dbReference type="NCBI Taxonomy" id="440482"/>
    <lineage>
        <taxon>Bacteria</taxon>
        <taxon>Bacillati</taxon>
        <taxon>Actinomycetota</taxon>
        <taxon>Actinomycetes</taxon>
        <taxon>Micrococcales</taxon>
        <taxon>Promicromonosporaceae</taxon>
        <taxon>Promicromonospora</taxon>
    </lineage>
</organism>
<evidence type="ECO:0000313" key="7">
    <source>
        <dbReference type="EMBL" id="MFI2487321.1"/>
    </source>
</evidence>
<dbReference type="SUPFAM" id="SSF53822">
    <property type="entry name" value="Periplasmic binding protein-like I"/>
    <property type="match status" value="1"/>
</dbReference>
<feature type="domain" description="Leucine-binding protein" evidence="6">
    <location>
        <begin position="42"/>
        <end position="366"/>
    </location>
</feature>
<dbReference type="InterPro" id="IPR028081">
    <property type="entry name" value="Leu-bd"/>
</dbReference>
<dbReference type="RefSeq" id="WP_397403917.1">
    <property type="nucleotide sequence ID" value="NZ_JBIRYI010000005.1"/>
</dbReference>
<evidence type="ECO:0000256" key="3">
    <source>
        <dbReference type="ARBA" id="ARBA00022729"/>
    </source>
</evidence>
<gene>
    <name evidence="7" type="ORF">ACH47X_10460</name>
</gene>
<dbReference type="Pfam" id="PF13458">
    <property type="entry name" value="Peripla_BP_6"/>
    <property type="match status" value="1"/>
</dbReference>
<dbReference type="PROSITE" id="PS51257">
    <property type="entry name" value="PROKAR_LIPOPROTEIN"/>
    <property type="match status" value="1"/>
</dbReference>
<keyword evidence="2" id="KW-0813">Transport</keyword>
<keyword evidence="8" id="KW-1185">Reference proteome</keyword>
<dbReference type="PANTHER" id="PTHR30483:SF6">
    <property type="entry name" value="PERIPLASMIC BINDING PROTEIN OF ABC TRANSPORTER FOR NATURAL AMINO ACIDS"/>
    <property type="match status" value="1"/>
</dbReference>
<keyword evidence="3 5" id="KW-0732">Signal</keyword>
<dbReference type="Proteomes" id="UP001611580">
    <property type="component" value="Unassembled WGS sequence"/>
</dbReference>
<comment type="similarity">
    <text evidence="1">Belongs to the leucine-binding protein family.</text>
</comment>
<evidence type="ECO:0000256" key="4">
    <source>
        <dbReference type="ARBA" id="ARBA00022970"/>
    </source>
</evidence>
<dbReference type="PANTHER" id="PTHR30483">
    <property type="entry name" value="LEUCINE-SPECIFIC-BINDING PROTEIN"/>
    <property type="match status" value="1"/>
</dbReference>
<proteinExistence type="inferred from homology"/>
<dbReference type="InterPro" id="IPR028082">
    <property type="entry name" value="Peripla_BP_I"/>
</dbReference>
<evidence type="ECO:0000259" key="6">
    <source>
        <dbReference type="Pfam" id="PF13458"/>
    </source>
</evidence>